<dbReference type="InterPro" id="IPR036397">
    <property type="entry name" value="RNaseH_sf"/>
</dbReference>
<dbReference type="GO" id="GO:0003676">
    <property type="term" value="F:nucleic acid binding"/>
    <property type="evidence" value="ECO:0007669"/>
    <property type="project" value="InterPro"/>
</dbReference>
<gene>
    <name evidence="1" type="ORF">FKW44_007421</name>
</gene>
<reference evidence="2" key="1">
    <citation type="submission" date="2021-01" db="EMBL/GenBank/DDBJ databases">
        <title>Caligus Genome Assembly.</title>
        <authorList>
            <person name="Gallardo-Escarate C."/>
        </authorList>
    </citation>
    <scope>NUCLEOTIDE SEQUENCE [LARGE SCALE GENOMIC DNA]</scope>
</reference>
<dbReference type="Proteomes" id="UP000595437">
    <property type="component" value="Chromosome 5"/>
</dbReference>
<organism evidence="1 2">
    <name type="scientific">Caligus rogercresseyi</name>
    <name type="common">Sea louse</name>
    <dbReference type="NCBI Taxonomy" id="217165"/>
    <lineage>
        <taxon>Eukaryota</taxon>
        <taxon>Metazoa</taxon>
        <taxon>Ecdysozoa</taxon>
        <taxon>Arthropoda</taxon>
        <taxon>Crustacea</taxon>
        <taxon>Multicrustacea</taxon>
        <taxon>Hexanauplia</taxon>
        <taxon>Copepoda</taxon>
        <taxon>Siphonostomatoida</taxon>
        <taxon>Caligidae</taxon>
        <taxon>Caligus</taxon>
    </lineage>
</organism>
<dbReference type="OrthoDB" id="4843387at2759"/>
<proteinExistence type="predicted"/>
<dbReference type="AlphaFoldDB" id="A0A7T8KEQ3"/>
<name>A0A7T8KEQ3_CALRO</name>
<keyword evidence="2" id="KW-1185">Reference proteome</keyword>
<protein>
    <submittedName>
        <fullName evidence="1">Uncharacterized protein</fullName>
    </submittedName>
</protein>
<evidence type="ECO:0000313" key="2">
    <source>
        <dbReference type="Proteomes" id="UP000595437"/>
    </source>
</evidence>
<dbReference type="Gene3D" id="3.30.420.10">
    <property type="entry name" value="Ribonuclease H-like superfamily/Ribonuclease H"/>
    <property type="match status" value="1"/>
</dbReference>
<accession>A0A7T8KEQ3</accession>
<sequence length="133" mass="15674">MRLAVIVTDKIKVNQEVIWRPTCRRPYAEGSEDHGRDKFREDRETENMKKMYRHFFQAPLNDVFASYSPDANSLEQSFWVHVENRAYTVCHPNITVLKDSVNQDLNAMFPEFIRNTCKTFKMSLEVIINAERG</sequence>
<evidence type="ECO:0000313" key="1">
    <source>
        <dbReference type="EMBL" id="QQP54557.1"/>
    </source>
</evidence>
<dbReference type="EMBL" id="CP045894">
    <property type="protein sequence ID" value="QQP54557.1"/>
    <property type="molecule type" value="Genomic_DNA"/>
</dbReference>